<dbReference type="AlphaFoldDB" id="A0A2T7NYA2"/>
<protein>
    <recommendedName>
        <fullName evidence="4">Leucine-rich repeat-containing protein 74A</fullName>
    </recommendedName>
</protein>
<dbReference type="Proteomes" id="UP000245119">
    <property type="component" value="Linkage Group LG8"/>
</dbReference>
<proteinExistence type="predicted"/>
<organism evidence="2 3">
    <name type="scientific">Pomacea canaliculata</name>
    <name type="common">Golden apple snail</name>
    <dbReference type="NCBI Taxonomy" id="400727"/>
    <lineage>
        <taxon>Eukaryota</taxon>
        <taxon>Metazoa</taxon>
        <taxon>Spiralia</taxon>
        <taxon>Lophotrochozoa</taxon>
        <taxon>Mollusca</taxon>
        <taxon>Gastropoda</taxon>
        <taxon>Caenogastropoda</taxon>
        <taxon>Architaenioglossa</taxon>
        <taxon>Ampullarioidea</taxon>
        <taxon>Ampullariidae</taxon>
        <taxon>Pomacea</taxon>
    </lineage>
</organism>
<dbReference type="PANTHER" id="PTHR24114">
    <property type="entry name" value="LEUCINE RICH REPEAT FAMILY PROTEIN"/>
    <property type="match status" value="1"/>
</dbReference>
<evidence type="ECO:0000313" key="2">
    <source>
        <dbReference type="EMBL" id="PVD26158.1"/>
    </source>
</evidence>
<sequence length="516" mass="56995">MSNLTNLAMSSGFHKLDNIIQQKDYDDDTYDAENESRSNSTASGGEKHSGSGDEVDSAIDGYRDGTAYGQKSKNGVKEKLTGSTQVSNAGYDVTGRLQQEEEGESVEHASMDDLSDVFIDEIQQLETRDEDFDTDLEIDDQKWLNPEKYDNDTTGLSKYLHACRQQNITPIRYFIKHMLQENVNLCYRGLGPVAMKALAVPLEINTSIEVLNLEGNWIGSEGAHHLCHVLKENVYITYLNLAENKLGNEGGQYVFDLLLQNRSLDWLDLTGNEIGDAAAENLGRMLKKNLTLRHLSLRHNHFEDTGAQWIKEALSDNTTLESLDISWNHFQTRGCVLIAEGLKENAGLKEVCLSMNGFGLEGAAGLGEAISANSTLRKLDASYCRLPAEGSASLARGLQANESLNTLNLGFNSLSPEGTHVILVGVEKNDNSSLQLLDLGTTKVSKEFKELQDKLASSRSLKVPWRRLLEALHKEVGLDLVEAFKATDIKITEDQINILLSLVGENDGQIDVSLEK</sequence>
<evidence type="ECO:0000313" key="3">
    <source>
        <dbReference type="Proteomes" id="UP000245119"/>
    </source>
</evidence>
<dbReference type="SMART" id="SM00368">
    <property type="entry name" value="LRR_RI"/>
    <property type="match status" value="8"/>
</dbReference>
<reference evidence="2 3" key="1">
    <citation type="submission" date="2018-04" db="EMBL/GenBank/DDBJ databases">
        <title>The genome of golden apple snail Pomacea canaliculata provides insight into stress tolerance and invasive adaptation.</title>
        <authorList>
            <person name="Liu C."/>
            <person name="Liu B."/>
            <person name="Ren Y."/>
            <person name="Zhang Y."/>
            <person name="Wang H."/>
            <person name="Li S."/>
            <person name="Jiang F."/>
            <person name="Yin L."/>
            <person name="Zhang G."/>
            <person name="Qian W."/>
            <person name="Fan W."/>
        </authorList>
    </citation>
    <scope>NUCLEOTIDE SEQUENCE [LARGE SCALE GENOMIC DNA]</scope>
    <source>
        <strain evidence="2">SZHN2017</strain>
        <tissue evidence="2">Muscle</tissue>
    </source>
</reference>
<gene>
    <name evidence="2" type="ORF">C0Q70_13827</name>
</gene>
<dbReference type="InterPro" id="IPR001611">
    <property type="entry name" value="Leu-rich_rpt"/>
</dbReference>
<feature type="region of interest" description="Disordered" evidence="1">
    <location>
        <begin position="26"/>
        <end position="83"/>
    </location>
</feature>
<dbReference type="OrthoDB" id="76105at2759"/>
<dbReference type="SUPFAM" id="SSF52047">
    <property type="entry name" value="RNI-like"/>
    <property type="match status" value="1"/>
</dbReference>
<dbReference type="PANTHER" id="PTHR24114:SF50">
    <property type="entry name" value="RNI-LIKE PROTEIN"/>
    <property type="match status" value="1"/>
</dbReference>
<evidence type="ECO:0008006" key="4">
    <source>
        <dbReference type="Google" id="ProtNLM"/>
    </source>
</evidence>
<dbReference type="InterPro" id="IPR052394">
    <property type="entry name" value="LRR-containing"/>
</dbReference>
<dbReference type="EMBL" id="PZQS01000008">
    <property type="protein sequence ID" value="PVD26158.1"/>
    <property type="molecule type" value="Genomic_DNA"/>
</dbReference>
<keyword evidence="3" id="KW-1185">Reference proteome</keyword>
<dbReference type="Pfam" id="PF13516">
    <property type="entry name" value="LRR_6"/>
    <property type="match status" value="6"/>
</dbReference>
<comment type="caution">
    <text evidence="2">The sequence shown here is derived from an EMBL/GenBank/DDBJ whole genome shotgun (WGS) entry which is preliminary data.</text>
</comment>
<evidence type="ECO:0000256" key="1">
    <source>
        <dbReference type="SAM" id="MobiDB-lite"/>
    </source>
</evidence>
<dbReference type="Gene3D" id="3.80.10.10">
    <property type="entry name" value="Ribonuclease Inhibitor"/>
    <property type="match status" value="2"/>
</dbReference>
<name>A0A2T7NYA2_POMCA</name>
<dbReference type="InterPro" id="IPR032675">
    <property type="entry name" value="LRR_dom_sf"/>
</dbReference>
<accession>A0A2T7NYA2</accession>